<dbReference type="InterPro" id="IPR025975">
    <property type="entry name" value="Polysacc_lyase"/>
</dbReference>
<dbReference type="Gene3D" id="2.60.120.200">
    <property type="match status" value="1"/>
</dbReference>
<proteinExistence type="predicted"/>
<evidence type="ECO:0000313" key="3">
    <source>
        <dbReference type="Proteomes" id="UP000548476"/>
    </source>
</evidence>
<evidence type="ECO:0008006" key="4">
    <source>
        <dbReference type="Google" id="ProtNLM"/>
    </source>
</evidence>
<comment type="caution">
    <text evidence="2">The sequence shown here is derived from an EMBL/GenBank/DDBJ whole genome shotgun (WGS) entry which is preliminary data.</text>
</comment>
<protein>
    <recommendedName>
        <fullName evidence="4">Polysaccharide lyase-like protein</fullName>
    </recommendedName>
</protein>
<organism evidence="2 3">
    <name type="scientific">Phytomonospora endophytica</name>
    <dbReference type="NCBI Taxonomy" id="714109"/>
    <lineage>
        <taxon>Bacteria</taxon>
        <taxon>Bacillati</taxon>
        <taxon>Actinomycetota</taxon>
        <taxon>Actinomycetes</taxon>
        <taxon>Micromonosporales</taxon>
        <taxon>Micromonosporaceae</taxon>
        <taxon>Phytomonospora</taxon>
    </lineage>
</organism>
<dbReference type="RefSeq" id="WP_184788913.1">
    <property type="nucleotide sequence ID" value="NZ_BONT01000046.1"/>
</dbReference>
<feature type="signal peptide" evidence="1">
    <location>
        <begin position="1"/>
        <end position="21"/>
    </location>
</feature>
<dbReference type="EMBL" id="JACHGT010000008">
    <property type="protein sequence ID" value="MBB6036069.1"/>
    <property type="molecule type" value="Genomic_DNA"/>
</dbReference>
<accession>A0A841FU65</accession>
<keyword evidence="3" id="KW-1185">Reference proteome</keyword>
<gene>
    <name evidence="2" type="ORF">HNR73_003937</name>
</gene>
<reference evidence="2 3" key="1">
    <citation type="submission" date="2020-08" db="EMBL/GenBank/DDBJ databases">
        <title>Genomic Encyclopedia of Type Strains, Phase IV (KMG-IV): sequencing the most valuable type-strain genomes for metagenomic binning, comparative biology and taxonomic classification.</title>
        <authorList>
            <person name="Goeker M."/>
        </authorList>
    </citation>
    <scope>NUCLEOTIDE SEQUENCE [LARGE SCALE GENOMIC DNA]</scope>
    <source>
        <strain evidence="2 3">YIM 65646</strain>
    </source>
</reference>
<evidence type="ECO:0000256" key="1">
    <source>
        <dbReference type="SAM" id="SignalP"/>
    </source>
</evidence>
<evidence type="ECO:0000313" key="2">
    <source>
        <dbReference type="EMBL" id="MBB6036069.1"/>
    </source>
</evidence>
<keyword evidence="1" id="KW-0732">Signal</keyword>
<feature type="chain" id="PRO_5039614283" description="Polysaccharide lyase-like protein" evidence="1">
    <location>
        <begin position="22"/>
        <end position="289"/>
    </location>
</feature>
<name>A0A841FU65_9ACTN</name>
<sequence>MRARAKLAAVLVPLAAAAVFAATTPHAVAEEPAAAAAVATTRVTYETGTLDSGFPKLGLDNQCCPGVSLRVTDLARTGGNAVRSNLRYGDPMVKGGTRAESHTITMSETLFGSGTAAYYGFSVYIPSTWATDSREDIVFQWHNWPDSCEASKVPSAFLSVQPSGMWRLRVNSDAAPCSTAGSIAKTSFDLAAVKTGQWNDFVFRFVWDHDADGEIEAWHQSSRNLGWVNVLATREGPNTFNDVGPRGYLKWGVYKPAWNTGPTDVPNRVVMHDNIAVGGSFAAVDPSRP</sequence>
<dbReference type="Pfam" id="PF14099">
    <property type="entry name" value="Polysacc_lyase"/>
    <property type="match status" value="1"/>
</dbReference>
<dbReference type="AlphaFoldDB" id="A0A841FU65"/>
<dbReference type="Proteomes" id="UP000548476">
    <property type="component" value="Unassembled WGS sequence"/>
</dbReference>